<accession>A0A8T2U0L3</accession>
<evidence type="ECO:0000313" key="5">
    <source>
        <dbReference type="EMBL" id="KAH7428040.1"/>
    </source>
</evidence>
<dbReference type="SUPFAM" id="SSF54928">
    <property type="entry name" value="RNA-binding domain, RBD"/>
    <property type="match status" value="1"/>
</dbReference>
<dbReference type="OrthoDB" id="1875751at2759"/>
<dbReference type="InterPro" id="IPR050886">
    <property type="entry name" value="RNA-binding_reg"/>
</dbReference>
<dbReference type="PANTHER" id="PTHR48024">
    <property type="entry name" value="GEO13361P1-RELATED"/>
    <property type="match status" value="1"/>
</dbReference>
<dbReference type="SMART" id="SM00360">
    <property type="entry name" value="RRM"/>
    <property type="match status" value="2"/>
</dbReference>
<dbReference type="Pfam" id="PF00076">
    <property type="entry name" value="RRM_1"/>
    <property type="match status" value="2"/>
</dbReference>
<comment type="caution">
    <text evidence="5">The sequence shown here is derived from an EMBL/GenBank/DDBJ whole genome shotgun (WGS) entry which is preliminary data.</text>
</comment>
<feature type="compositionally biased region" description="Low complexity" evidence="3">
    <location>
        <begin position="411"/>
        <end position="437"/>
    </location>
</feature>
<dbReference type="AlphaFoldDB" id="A0A8T2U0L3"/>
<feature type="compositionally biased region" description="Polar residues" evidence="3">
    <location>
        <begin position="438"/>
        <end position="447"/>
    </location>
</feature>
<feature type="region of interest" description="Disordered" evidence="3">
    <location>
        <begin position="331"/>
        <end position="389"/>
    </location>
</feature>
<feature type="region of interest" description="Disordered" evidence="3">
    <location>
        <begin position="405"/>
        <end position="501"/>
    </location>
</feature>
<feature type="domain" description="RRM" evidence="4">
    <location>
        <begin position="113"/>
        <end position="190"/>
    </location>
</feature>
<reference evidence="5" key="1">
    <citation type="submission" date="2021-08" db="EMBL/GenBank/DDBJ databases">
        <title>WGS assembly of Ceratopteris richardii.</title>
        <authorList>
            <person name="Marchant D.B."/>
            <person name="Chen G."/>
            <person name="Jenkins J."/>
            <person name="Shu S."/>
            <person name="Leebens-Mack J."/>
            <person name="Grimwood J."/>
            <person name="Schmutz J."/>
            <person name="Soltis P."/>
            <person name="Soltis D."/>
            <person name="Chen Z.-H."/>
        </authorList>
    </citation>
    <scope>NUCLEOTIDE SEQUENCE</scope>
    <source>
        <strain evidence="5">Whitten #5841</strain>
        <tissue evidence="5">Leaf</tissue>
    </source>
</reference>
<protein>
    <recommendedName>
        <fullName evidence="4">RRM domain-containing protein</fullName>
    </recommendedName>
</protein>
<gene>
    <name evidence="5" type="ORF">KP509_10G072400</name>
</gene>
<organism evidence="5 6">
    <name type="scientific">Ceratopteris richardii</name>
    <name type="common">Triangle waterfern</name>
    <dbReference type="NCBI Taxonomy" id="49495"/>
    <lineage>
        <taxon>Eukaryota</taxon>
        <taxon>Viridiplantae</taxon>
        <taxon>Streptophyta</taxon>
        <taxon>Embryophyta</taxon>
        <taxon>Tracheophyta</taxon>
        <taxon>Polypodiopsida</taxon>
        <taxon>Polypodiidae</taxon>
        <taxon>Polypodiales</taxon>
        <taxon>Pteridineae</taxon>
        <taxon>Pteridaceae</taxon>
        <taxon>Parkerioideae</taxon>
        <taxon>Ceratopteris</taxon>
    </lineage>
</organism>
<dbReference type="EMBL" id="CM035415">
    <property type="protein sequence ID" value="KAH7428039.1"/>
    <property type="molecule type" value="Genomic_DNA"/>
</dbReference>
<evidence type="ECO:0000256" key="1">
    <source>
        <dbReference type="ARBA" id="ARBA00022884"/>
    </source>
</evidence>
<dbReference type="EMBL" id="CM035415">
    <property type="protein sequence ID" value="KAH7428040.1"/>
    <property type="molecule type" value="Genomic_DNA"/>
</dbReference>
<evidence type="ECO:0000313" key="6">
    <source>
        <dbReference type="Proteomes" id="UP000825935"/>
    </source>
</evidence>
<dbReference type="InterPro" id="IPR000504">
    <property type="entry name" value="RRM_dom"/>
</dbReference>
<feature type="compositionally biased region" description="Polar residues" evidence="3">
    <location>
        <begin position="335"/>
        <end position="357"/>
    </location>
</feature>
<keyword evidence="6" id="KW-1185">Reference proteome</keyword>
<dbReference type="OMA" id="HPPRICC"/>
<dbReference type="PROSITE" id="PS50102">
    <property type="entry name" value="RRM"/>
    <property type="match status" value="2"/>
</dbReference>
<name>A0A8T2U0L3_CERRI</name>
<sequence length="501" mass="52871">MDASGMEMKKRKLEENGLGAPGVAVPLSSAGTPHAGGQLQAEAAGVPIVPTGEPVSESNGVGVPSYLTVEDARVMIERIPKEELASIVVSATLRHRDVLEEVRKFTDQDPAHRKIFVRGLGWDTNTSSLRSAFAEFGDIEEAIAIMDKVTGKSRGFGFVTFKHMDGALNALKERSKRIDGRIAVCQLASDGPGSSQPPQDLALRKIYVGNVPLDWPVDRMLSIFSEYGEIEEGPLGLDKQVGKARGFALFIYKSADSAKRALEEPVKNISGHQLFCKLASEGAKQRPTMHGQPDMPDGGMVQPGYGGPPSANMPYGGPQYVGAPQAMMSQGIPFGQTTNPSMNTGLSATPAMNSNLHPNIGAPYHSQSVPSNPSLPSPANPALGQAGNVGSQLGAPVGLSSYSNHSALDPYGQQSSSYGGQQGGYSSIPSSYGASQGAPTSQTQPLQGQYGMPSYQAQQPLPTHYQAQQQASLSYQGQQPVASSAPRMQQTGVPSVPYYGM</sequence>
<feature type="region of interest" description="Disordered" evidence="3">
    <location>
        <begin position="1"/>
        <end position="20"/>
    </location>
</feature>
<evidence type="ECO:0000256" key="3">
    <source>
        <dbReference type="SAM" id="MobiDB-lite"/>
    </source>
</evidence>
<proteinExistence type="predicted"/>
<dbReference type="GO" id="GO:0003723">
    <property type="term" value="F:RNA binding"/>
    <property type="evidence" value="ECO:0007669"/>
    <property type="project" value="UniProtKB-UniRule"/>
</dbReference>
<dbReference type="InterPro" id="IPR012677">
    <property type="entry name" value="Nucleotide-bd_a/b_plait_sf"/>
</dbReference>
<feature type="domain" description="RRM" evidence="4">
    <location>
        <begin position="204"/>
        <end position="281"/>
    </location>
</feature>
<dbReference type="InterPro" id="IPR035979">
    <property type="entry name" value="RBD_domain_sf"/>
</dbReference>
<dbReference type="Proteomes" id="UP000825935">
    <property type="component" value="Chromosome 10"/>
</dbReference>
<dbReference type="PANTHER" id="PTHR48024:SF25">
    <property type="entry name" value="UBP1-ASSOCIATED PROTEIN 2C"/>
    <property type="match status" value="1"/>
</dbReference>
<feature type="compositionally biased region" description="Polar residues" evidence="3">
    <location>
        <begin position="480"/>
        <end position="493"/>
    </location>
</feature>
<evidence type="ECO:0000256" key="2">
    <source>
        <dbReference type="PROSITE-ProRule" id="PRU00176"/>
    </source>
</evidence>
<keyword evidence="1 2" id="KW-0694">RNA-binding</keyword>
<feature type="compositionally biased region" description="Low complexity" evidence="3">
    <location>
        <begin position="465"/>
        <end position="479"/>
    </location>
</feature>
<evidence type="ECO:0000259" key="4">
    <source>
        <dbReference type="PROSITE" id="PS50102"/>
    </source>
</evidence>
<dbReference type="Gene3D" id="3.30.70.330">
    <property type="match status" value="2"/>
</dbReference>
<dbReference type="GO" id="GO:0005634">
    <property type="term" value="C:nucleus"/>
    <property type="evidence" value="ECO:0007669"/>
    <property type="project" value="TreeGrafter"/>
</dbReference>